<organism evidence="2 3">
    <name type="scientific">Nyctereutes procyonoides</name>
    <name type="common">Raccoon dog</name>
    <name type="synonym">Canis procyonoides</name>
    <dbReference type="NCBI Taxonomy" id="34880"/>
    <lineage>
        <taxon>Eukaryota</taxon>
        <taxon>Metazoa</taxon>
        <taxon>Chordata</taxon>
        <taxon>Craniata</taxon>
        <taxon>Vertebrata</taxon>
        <taxon>Euteleostomi</taxon>
        <taxon>Mammalia</taxon>
        <taxon>Eutheria</taxon>
        <taxon>Laurasiatheria</taxon>
        <taxon>Carnivora</taxon>
        <taxon>Caniformia</taxon>
        <taxon>Canidae</taxon>
        <taxon>Nyctereutes</taxon>
    </lineage>
</organism>
<keyword evidence="3" id="KW-1185">Reference proteome</keyword>
<sequence length="150" mass="15726">MCVCAALEHRPRGADWPGAPLDVGAGAAERRAEGQIVPAAAPRAPPQLCSPRPGLPGPRRPGRRGRGGLRGCSTPRSPPGGPMSGWRSLGKSNWIPGSLQPGSAAAETCAVRKDPRRLPLVPLASRQVTLAPPSCHHSEIHLVADLREEK</sequence>
<comment type="caution">
    <text evidence="2">The sequence shown here is derived from an EMBL/GenBank/DDBJ whole genome shotgun (WGS) entry which is preliminary data.</text>
</comment>
<evidence type="ECO:0000313" key="3">
    <source>
        <dbReference type="Proteomes" id="UP000645828"/>
    </source>
</evidence>
<accession>A0A811Y5J4</accession>
<proteinExistence type="predicted"/>
<name>A0A811Y5J4_NYCPR</name>
<evidence type="ECO:0000256" key="1">
    <source>
        <dbReference type="SAM" id="MobiDB-lite"/>
    </source>
</evidence>
<gene>
    <name evidence="2" type="ORF">NYPRO_LOCUS5625</name>
</gene>
<dbReference type="Proteomes" id="UP000645828">
    <property type="component" value="Unassembled WGS sequence"/>
</dbReference>
<dbReference type="EMBL" id="CAJHUB010000669">
    <property type="protein sequence ID" value="CAD7672830.1"/>
    <property type="molecule type" value="Genomic_DNA"/>
</dbReference>
<protein>
    <submittedName>
        <fullName evidence="2">(raccoon dog) hypothetical protein</fullName>
    </submittedName>
</protein>
<dbReference type="AlphaFoldDB" id="A0A811Y5J4"/>
<feature type="region of interest" description="Disordered" evidence="1">
    <location>
        <begin position="11"/>
        <end position="100"/>
    </location>
</feature>
<reference evidence="2" key="1">
    <citation type="submission" date="2020-12" db="EMBL/GenBank/DDBJ databases">
        <authorList>
            <consortium name="Molecular Ecology Group"/>
        </authorList>
    </citation>
    <scope>NUCLEOTIDE SEQUENCE</scope>
    <source>
        <strain evidence="2">TBG_1078</strain>
    </source>
</reference>
<evidence type="ECO:0000313" key="2">
    <source>
        <dbReference type="EMBL" id="CAD7672830.1"/>
    </source>
</evidence>